<gene>
    <name evidence="1" type="ORF">IWQ57_003133</name>
</gene>
<evidence type="ECO:0000313" key="1">
    <source>
        <dbReference type="EMBL" id="KAJ2769382.1"/>
    </source>
</evidence>
<comment type="caution">
    <text evidence="1">The sequence shown here is derived from an EMBL/GenBank/DDBJ whole genome shotgun (WGS) entry which is preliminary data.</text>
</comment>
<proteinExistence type="predicted"/>
<sequence>MSETGRLSAPRLYYTSLAFVILGYLYLVVPVLVGVGAVVFFVLTFAFSSQFRMRFTKKRGADLAQITQIPLVRYTSGVGPTHITSHSSPPSIRGAPSSSGPPQAAPLAAAALSATSLSEDANRRRRRRSGFSHIHIMNPFARIAHRLTRSKRQREADAAAYKSQLAGPVPSFTPSDPEDCTCVICLGDYEEDDVLRLLPCRHHMHQACVDEWLHINQTCPLCKRSVAGGPTAPDPADTPAPAVHAVGCVEPPTAAGTPLAAPV</sequence>
<protein>
    <submittedName>
        <fullName evidence="1">Uncharacterized protein</fullName>
    </submittedName>
</protein>
<dbReference type="Proteomes" id="UP001140234">
    <property type="component" value="Unassembled WGS sequence"/>
</dbReference>
<accession>A0ACC1JXF1</accession>
<dbReference type="EMBL" id="JANBUJ010000950">
    <property type="protein sequence ID" value="KAJ2769382.1"/>
    <property type="molecule type" value="Genomic_DNA"/>
</dbReference>
<keyword evidence="2" id="KW-1185">Reference proteome</keyword>
<organism evidence="1 2">
    <name type="scientific">Coemansia nantahalensis</name>
    <dbReference type="NCBI Taxonomy" id="2789366"/>
    <lineage>
        <taxon>Eukaryota</taxon>
        <taxon>Fungi</taxon>
        <taxon>Fungi incertae sedis</taxon>
        <taxon>Zoopagomycota</taxon>
        <taxon>Kickxellomycotina</taxon>
        <taxon>Kickxellomycetes</taxon>
        <taxon>Kickxellales</taxon>
        <taxon>Kickxellaceae</taxon>
        <taxon>Coemansia</taxon>
    </lineage>
</organism>
<evidence type="ECO:0000313" key="2">
    <source>
        <dbReference type="Proteomes" id="UP001140234"/>
    </source>
</evidence>
<reference evidence="1" key="1">
    <citation type="submission" date="2022-07" db="EMBL/GenBank/DDBJ databases">
        <title>Phylogenomic reconstructions and comparative analyses of Kickxellomycotina fungi.</title>
        <authorList>
            <person name="Reynolds N.K."/>
            <person name="Stajich J.E."/>
            <person name="Barry K."/>
            <person name="Grigoriev I.V."/>
            <person name="Crous P."/>
            <person name="Smith M.E."/>
        </authorList>
    </citation>
    <scope>NUCLEOTIDE SEQUENCE</scope>
    <source>
        <strain evidence="1">CBS 109366</strain>
    </source>
</reference>
<name>A0ACC1JXF1_9FUNG</name>